<evidence type="ECO:0000256" key="5">
    <source>
        <dbReference type="ARBA" id="ARBA00011921"/>
    </source>
</evidence>
<dbReference type="InterPro" id="IPR001261">
    <property type="entry name" value="ArgE/DapE_CS"/>
</dbReference>
<dbReference type="SUPFAM" id="SSF55031">
    <property type="entry name" value="Bacterial exopeptidase dimerisation domain"/>
    <property type="match status" value="1"/>
</dbReference>
<dbReference type="AlphaFoldDB" id="A0A0R2BGN0"/>
<name>A0A0R2BGN0_9LACO</name>
<comment type="pathway">
    <text evidence="3">Amino-acid biosynthesis; L-lysine biosynthesis via DAP pathway; LL-2,6-diaminopimelate from (S)-tetrahydrodipicolinate (succinylase route): step 3/3.</text>
</comment>
<dbReference type="PROSITE" id="PS00758">
    <property type="entry name" value="ARGE_DAPE_CPG2_1"/>
    <property type="match status" value="1"/>
</dbReference>
<dbReference type="CDD" id="cd08659">
    <property type="entry name" value="M20_ArgE_DapE-like"/>
    <property type="match status" value="1"/>
</dbReference>
<evidence type="ECO:0000256" key="9">
    <source>
        <dbReference type="ARBA" id="ARBA00022801"/>
    </source>
</evidence>
<keyword evidence="10" id="KW-0862">Zinc</keyword>
<keyword evidence="12" id="KW-0457">Lysine biosynthesis</keyword>
<dbReference type="InterPro" id="IPR010182">
    <property type="entry name" value="ArgE/DapE"/>
</dbReference>
<dbReference type="GO" id="GO:0019877">
    <property type="term" value="P:diaminopimelate biosynthetic process"/>
    <property type="evidence" value="ECO:0007669"/>
    <property type="project" value="UniProtKB-KW"/>
</dbReference>
<dbReference type="GO" id="GO:0009089">
    <property type="term" value="P:lysine biosynthetic process via diaminopimelate"/>
    <property type="evidence" value="ECO:0007669"/>
    <property type="project" value="UniProtKB-UniPathway"/>
</dbReference>
<keyword evidence="8" id="KW-0479">Metal-binding</keyword>
<comment type="catalytic activity">
    <reaction evidence="14">
        <text>N-succinyl-(2S,6S)-2,6-diaminopimelate + H2O = (2S,6S)-2,6-diaminopimelate + succinate</text>
        <dbReference type="Rhea" id="RHEA:22608"/>
        <dbReference type="ChEBI" id="CHEBI:15377"/>
        <dbReference type="ChEBI" id="CHEBI:30031"/>
        <dbReference type="ChEBI" id="CHEBI:57609"/>
        <dbReference type="ChEBI" id="CHEBI:58087"/>
        <dbReference type="EC" id="3.5.1.18"/>
    </reaction>
</comment>
<evidence type="ECO:0000256" key="8">
    <source>
        <dbReference type="ARBA" id="ARBA00022723"/>
    </source>
</evidence>
<keyword evidence="13" id="KW-0170">Cobalt</keyword>
<dbReference type="InterPro" id="IPR036264">
    <property type="entry name" value="Bact_exopeptidase_dim_dom"/>
</dbReference>
<keyword evidence="9" id="KW-0378">Hydrolase</keyword>
<comment type="cofactor">
    <cofactor evidence="2">
        <name>Zn(2+)</name>
        <dbReference type="ChEBI" id="CHEBI:29105"/>
    </cofactor>
</comment>
<sequence length="381" mass="41442">MVVLNQAKRLELLEKLVAIPSVNDHEQAVAQFLHIYLSKYGISSQLVQVAPDRACLVAQIGTGTPCLALAGHLDVVAATASAWQSDPFVLTERNEKLYGRGASDMKAGVAALVIALIELVHAKKLPKGQVRLLLTVGEEMEQAGSKLLYEQGYMQDVDALLIAEPTDLKVAYAHKGSMDISVISRGKSAHSSMPEQGYNALEPLIEFLYQTKKTFLKVAKPDELLGNATFNATVLKAGSQVNSLPELATTEINVRTTPTVDKEKVQALIELWKNKLNATGAKLTTTTYLNKVAVKKDPDSSLVHLAQALGEKYLGQTIKKIALAPVTDASNLTLDKPATFPLAIFGPGNQSVHQVDEYVDKSQYLAFCELYQALIVQYLEK</sequence>
<dbReference type="Pfam" id="PF01546">
    <property type="entry name" value="Peptidase_M20"/>
    <property type="match status" value="1"/>
</dbReference>
<dbReference type="NCBIfam" id="NF006365">
    <property type="entry name" value="PRK08588.1"/>
    <property type="match status" value="1"/>
</dbReference>
<dbReference type="EC" id="3.5.1.18" evidence="5"/>
<evidence type="ECO:0000256" key="14">
    <source>
        <dbReference type="ARBA" id="ARBA00051301"/>
    </source>
</evidence>
<evidence type="ECO:0000256" key="2">
    <source>
        <dbReference type="ARBA" id="ARBA00001947"/>
    </source>
</evidence>
<dbReference type="UniPathway" id="UPA00034">
    <property type="reaction ID" value="UER00021"/>
</dbReference>
<evidence type="ECO:0000313" key="17">
    <source>
        <dbReference type="Proteomes" id="UP000051612"/>
    </source>
</evidence>
<dbReference type="InterPro" id="IPR011650">
    <property type="entry name" value="Peptidase_M20_dimer"/>
</dbReference>
<dbReference type="Gene3D" id="3.40.630.10">
    <property type="entry name" value="Zn peptidases"/>
    <property type="match status" value="1"/>
</dbReference>
<evidence type="ECO:0000256" key="1">
    <source>
        <dbReference type="ARBA" id="ARBA00001941"/>
    </source>
</evidence>
<evidence type="ECO:0000256" key="6">
    <source>
        <dbReference type="ARBA" id="ARBA00016853"/>
    </source>
</evidence>
<dbReference type="PANTHER" id="PTHR43808:SF8">
    <property type="entry name" value="PEPTIDASE M20 DIMERISATION DOMAIN-CONTAINING PROTEIN"/>
    <property type="match status" value="1"/>
</dbReference>
<dbReference type="PANTHER" id="PTHR43808">
    <property type="entry name" value="ACETYLORNITHINE DEACETYLASE"/>
    <property type="match status" value="1"/>
</dbReference>
<dbReference type="NCBIfam" id="TIGR01910">
    <property type="entry name" value="DapE-ArgE"/>
    <property type="match status" value="1"/>
</dbReference>
<organism evidence="16 17">
    <name type="scientific">Ligilactobacillus murinus DSM 20452 = NBRC 14221</name>
    <dbReference type="NCBI Taxonomy" id="1423772"/>
    <lineage>
        <taxon>Bacteria</taxon>
        <taxon>Bacillati</taxon>
        <taxon>Bacillota</taxon>
        <taxon>Bacilli</taxon>
        <taxon>Lactobacillales</taxon>
        <taxon>Lactobacillaceae</taxon>
        <taxon>Ligilactobacillus</taxon>
    </lineage>
</organism>
<dbReference type="GO" id="GO:0046872">
    <property type="term" value="F:metal ion binding"/>
    <property type="evidence" value="ECO:0007669"/>
    <property type="project" value="UniProtKB-KW"/>
</dbReference>
<dbReference type="Gene3D" id="3.30.70.360">
    <property type="match status" value="1"/>
</dbReference>
<comment type="caution">
    <text evidence="16">The sequence shown here is derived from an EMBL/GenBank/DDBJ whole genome shotgun (WGS) entry which is preliminary data.</text>
</comment>
<dbReference type="EMBL" id="AYYN01000002">
    <property type="protein sequence ID" value="KRM78096.1"/>
    <property type="molecule type" value="Genomic_DNA"/>
</dbReference>
<evidence type="ECO:0000256" key="12">
    <source>
        <dbReference type="ARBA" id="ARBA00023154"/>
    </source>
</evidence>
<evidence type="ECO:0000256" key="4">
    <source>
        <dbReference type="ARBA" id="ARBA00006247"/>
    </source>
</evidence>
<comment type="similarity">
    <text evidence="4">Belongs to the peptidase M20A family.</text>
</comment>
<accession>A0A0R2BGN0</accession>
<evidence type="ECO:0000256" key="13">
    <source>
        <dbReference type="ARBA" id="ARBA00023285"/>
    </source>
</evidence>
<dbReference type="GO" id="GO:0009014">
    <property type="term" value="F:succinyl-diaminopimelate desuccinylase activity"/>
    <property type="evidence" value="ECO:0007669"/>
    <property type="project" value="UniProtKB-EC"/>
</dbReference>
<proteinExistence type="inferred from homology"/>
<evidence type="ECO:0000256" key="11">
    <source>
        <dbReference type="ARBA" id="ARBA00022915"/>
    </source>
</evidence>
<dbReference type="SUPFAM" id="SSF53187">
    <property type="entry name" value="Zn-dependent exopeptidases"/>
    <property type="match status" value="1"/>
</dbReference>
<gene>
    <name evidence="16" type="ORF">FC48_GL001608</name>
</gene>
<dbReference type="InterPro" id="IPR050072">
    <property type="entry name" value="Peptidase_M20A"/>
</dbReference>
<protein>
    <recommendedName>
        <fullName evidence="6">Probable succinyl-diaminopimelate desuccinylase</fullName>
        <ecNumber evidence="5">3.5.1.18</ecNumber>
    </recommendedName>
</protein>
<dbReference type="Proteomes" id="UP000051612">
    <property type="component" value="Unassembled WGS sequence"/>
</dbReference>
<feature type="domain" description="Peptidase M20 dimerisation" evidence="15">
    <location>
        <begin position="172"/>
        <end position="276"/>
    </location>
</feature>
<reference evidence="16 17" key="1">
    <citation type="journal article" date="2015" name="Genome Announc.">
        <title>Expanding the biotechnology potential of lactobacilli through comparative genomics of 213 strains and associated genera.</title>
        <authorList>
            <person name="Sun Z."/>
            <person name="Harris H.M."/>
            <person name="McCann A."/>
            <person name="Guo C."/>
            <person name="Argimon S."/>
            <person name="Zhang W."/>
            <person name="Yang X."/>
            <person name="Jeffery I.B."/>
            <person name="Cooney J.C."/>
            <person name="Kagawa T.F."/>
            <person name="Liu W."/>
            <person name="Song Y."/>
            <person name="Salvetti E."/>
            <person name="Wrobel A."/>
            <person name="Rasinkangas P."/>
            <person name="Parkhill J."/>
            <person name="Rea M.C."/>
            <person name="O'Sullivan O."/>
            <person name="Ritari J."/>
            <person name="Douillard F.P."/>
            <person name="Paul Ross R."/>
            <person name="Yang R."/>
            <person name="Briner A.E."/>
            <person name="Felis G.E."/>
            <person name="de Vos W.M."/>
            <person name="Barrangou R."/>
            <person name="Klaenhammer T.R."/>
            <person name="Caufield P.W."/>
            <person name="Cui Y."/>
            <person name="Zhang H."/>
            <person name="O'Toole P.W."/>
        </authorList>
    </citation>
    <scope>NUCLEOTIDE SEQUENCE [LARGE SCALE GENOMIC DNA]</scope>
    <source>
        <strain evidence="16 17">DSM 20452</strain>
    </source>
</reference>
<keyword evidence="11" id="KW-0220">Diaminopimelate biosynthesis</keyword>
<evidence type="ECO:0000313" key="16">
    <source>
        <dbReference type="EMBL" id="KRM78096.1"/>
    </source>
</evidence>
<evidence type="ECO:0000256" key="10">
    <source>
        <dbReference type="ARBA" id="ARBA00022833"/>
    </source>
</evidence>
<comment type="cofactor">
    <cofactor evidence="1">
        <name>Co(2+)</name>
        <dbReference type="ChEBI" id="CHEBI:48828"/>
    </cofactor>
</comment>
<dbReference type="Pfam" id="PF07687">
    <property type="entry name" value="M20_dimer"/>
    <property type="match status" value="1"/>
</dbReference>
<dbReference type="RefSeq" id="WP_056957901.1">
    <property type="nucleotide sequence ID" value="NZ_AYYN01000002.1"/>
</dbReference>
<dbReference type="PATRIC" id="fig|1423772.3.peg.1712"/>
<keyword evidence="7" id="KW-0028">Amino-acid biosynthesis</keyword>
<dbReference type="InterPro" id="IPR002933">
    <property type="entry name" value="Peptidase_M20"/>
</dbReference>
<evidence type="ECO:0000259" key="15">
    <source>
        <dbReference type="Pfam" id="PF07687"/>
    </source>
</evidence>
<dbReference type="PROSITE" id="PS00759">
    <property type="entry name" value="ARGE_DAPE_CPG2_2"/>
    <property type="match status" value="1"/>
</dbReference>
<evidence type="ECO:0000256" key="7">
    <source>
        <dbReference type="ARBA" id="ARBA00022605"/>
    </source>
</evidence>
<evidence type="ECO:0000256" key="3">
    <source>
        <dbReference type="ARBA" id="ARBA00005130"/>
    </source>
</evidence>